<name>A0A136J637_9PEZI</name>
<dbReference type="EMBL" id="KQ964248">
    <property type="protein sequence ID" value="KXJ92569.1"/>
    <property type="molecule type" value="Genomic_DNA"/>
</dbReference>
<reference evidence="4" key="1">
    <citation type="submission" date="2016-02" db="EMBL/GenBank/DDBJ databases">
        <title>Draft genome sequence of Microdochium bolleyi, a fungal endophyte of beachgrass.</title>
        <authorList>
            <consortium name="DOE Joint Genome Institute"/>
            <person name="David A.S."/>
            <person name="May G."/>
            <person name="Haridas S."/>
            <person name="Lim J."/>
            <person name="Wang M."/>
            <person name="Labutti K."/>
            <person name="Lipzen A."/>
            <person name="Barry K."/>
            <person name="Grigoriev I.V."/>
        </authorList>
    </citation>
    <scope>NUCLEOTIDE SEQUENCE [LARGE SCALE GENOMIC DNA]</scope>
    <source>
        <strain evidence="4">J235TASD1</strain>
    </source>
</reference>
<dbReference type="AlphaFoldDB" id="A0A136J637"/>
<gene>
    <name evidence="3" type="ORF">Micbo1qcDRAFT_182912</name>
</gene>
<evidence type="ECO:0000313" key="3">
    <source>
        <dbReference type="EMBL" id="KXJ92569.1"/>
    </source>
</evidence>
<dbReference type="Pfam" id="PF26640">
    <property type="entry name" value="DUF8212"/>
    <property type="match status" value="1"/>
</dbReference>
<evidence type="ECO:0000259" key="2">
    <source>
        <dbReference type="Pfam" id="PF26640"/>
    </source>
</evidence>
<dbReference type="STRING" id="196109.A0A136J637"/>
<dbReference type="Pfam" id="PF06985">
    <property type="entry name" value="HET"/>
    <property type="match status" value="1"/>
</dbReference>
<protein>
    <submittedName>
        <fullName evidence="3">Heterokaryon incompatibility protein-domain-containing protein</fullName>
    </submittedName>
</protein>
<dbReference type="Proteomes" id="UP000070501">
    <property type="component" value="Unassembled WGS sequence"/>
</dbReference>
<organism evidence="3 4">
    <name type="scientific">Microdochium bolleyi</name>
    <dbReference type="NCBI Taxonomy" id="196109"/>
    <lineage>
        <taxon>Eukaryota</taxon>
        <taxon>Fungi</taxon>
        <taxon>Dikarya</taxon>
        <taxon>Ascomycota</taxon>
        <taxon>Pezizomycotina</taxon>
        <taxon>Sordariomycetes</taxon>
        <taxon>Xylariomycetidae</taxon>
        <taxon>Xylariales</taxon>
        <taxon>Microdochiaceae</taxon>
        <taxon>Microdochium</taxon>
    </lineage>
</organism>
<dbReference type="OrthoDB" id="20872at2759"/>
<evidence type="ECO:0000313" key="4">
    <source>
        <dbReference type="Proteomes" id="UP000070501"/>
    </source>
</evidence>
<keyword evidence="4" id="KW-1185">Reference proteome</keyword>
<dbReference type="PANTHER" id="PTHR10622">
    <property type="entry name" value="HET DOMAIN-CONTAINING PROTEIN"/>
    <property type="match status" value="1"/>
</dbReference>
<dbReference type="InParanoid" id="A0A136J637"/>
<proteinExistence type="predicted"/>
<dbReference type="InterPro" id="IPR058525">
    <property type="entry name" value="DUF8212"/>
</dbReference>
<feature type="domain" description="Heterokaryon incompatibility" evidence="1">
    <location>
        <begin position="22"/>
        <end position="109"/>
    </location>
</feature>
<evidence type="ECO:0000259" key="1">
    <source>
        <dbReference type="Pfam" id="PF06985"/>
    </source>
</evidence>
<dbReference type="InterPro" id="IPR010730">
    <property type="entry name" value="HET"/>
</dbReference>
<feature type="domain" description="DUF8212" evidence="2">
    <location>
        <begin position="224"/>
        <end position="247"/>
    </location>
</feature>
<accession>A0A136J637</accession>
<dbReference type="PANTHER" id="PTHR10622:SF10">
    <property type="entry name" value="HET DOMAIN-CONTAINING PROTEIN"/>
    <property type="match status" value="1"/>
</dbReference>
<sequence>MRLLHVQTHAFTDFQGDGVPAYAILSHTWQQWQEVSYQEWLQPTDDIRSKSGYRKICEACKKARADGYDWIWVDTNCIDKTSSAELSEAINSMYAWYRRAAVCYAYLEDVPPVEEASSDPFAAFRDSRWHTRGWTLQELLAPQKIVFFARDWSLMGTRDWLVKEIKTATGIDTDDCRREIDTSSVARKMSWLARRKTTRVEDMAYCMLGLLNINMPLLYGEGAKAFIRLQEEIIKNNPDLTIFCWTRDESTPADWMSRLP</sequence>